<name>A0ABY3NQL2_9GAMM</name>
<dbReference type="Proteomes" id="UP000324170">
    <property type="component" value="Unassembled WGS sequence"/>
</dbReference>
<dbReference type="InterPro" id="IPR053165">
    <property type="entry name" value="HSI-I_assembly_Hcp1"/>
</dbReference>
<dbReference type="InterPro" id="IPR036624">
    <property type="entry name" value="Hcp1-lik_sf"/>
</dbReference>
<dbReference type="Pfam" id="PF05638">
    <property type="entry name" value="T6SS_HCP"/>
    <property type="match status" value="1"/>
</dbReference>
<comment type="caution">
    <text evidence="1">The sequence shown here is derived from an EMBL/GenBank/DDBJ whole genome shotgun (WGS) entry which is preliminary data.</text>
</comment>
<gene>
    <name evidence="1" type="ORF">LY16_02696</name>
</gene>
<accession>A0ABY3NQL2</accession>
<dbReference type="Gene3D" id="2.30.110.20">
    <property type="entry name" value="Hcp1-like"/>
    <property type="match status" value="1"/>
</dbReference>
<protein>
    <submittedName>
        <fullName evidence="1">Type VI secretion system secreted protein Hcp</fullName>
    </submittedName>
</protein>
<sequence length="189" mass="20812">MLNANKHLLNAFIGPIISFNFNKAEVMSIPGIDAYINFTDVKGESGDNEFKDWTAVRSFSLEVLNRINHATQGTGLGAGIVSVSGLSLDILFDKSAITLRQYLVKGTHIKEVKLNVRRQGGKQEPWYTLTLTNALIARSSLAYGDGGFYASILIAFQKHKESYFSQEFASGSKGAEVSYEWDSYSNQVG</sequence>
<evidence type="ECO:0000313" key="1">
    <source>
        <dbReference type="EMBL" id="TYP01436.1"/>
    </source>
</evidence>
<dbReference type="EMBL" id="VNHN01000051">
    <property type="protein sequence ID" value="TYP01436.1"/>
    <property type="molecule type" value="Genomic_DNA"/>
</dbReference>
<proteinExistence type="predicted"/>
<dbReference type="PANTHER" id="PTHR36152:SF5">
    <property type="entry name" value="PROTEIN HCP1"/>
    <property type="match status" value="1"/>
</dbReference>
<dbReference type="SUPFAM" id="SSF141452">
    <property type="entry name" value="Hcp1-like"/>
    <property type="match status" value="1"/>
</dbReference>
<dbReference type="InterPro" id="IPR008514">
    <property type="entry name" value="T6SS_Hcp"/>
</dbReference>
<reference evidence="1 2" key="1">
    <citation type="submission" date="2019-07" db="EMBL/GenBank/DDBJ databases">
        <title>Genomic Encyclopedia of Type Strains, Phase I: the one thousand microbial genomes (KMG-I) project.</title>
        <authorList>
            <person name="Kyrpides N."/>
        </authorList>
    </citation>
    <scope>NUCLEOTIDE SEQUENCE [LARGE SCALE GENOMIC DNA]</scope>
    <source>
        <strain evidence="1 2">DSM 17909</strain>
    </source>
</reference>
<dbReference type="PANTHER" id="PTHR36152">
    <property type="entry name" value="CYTOPLASMIC PROTEIN-RELATED"/>
    <property type="match status" value="1"/>
</dbReference>
<keyword evidence="2" id="KW-1185">Reference proteome</keyword>
<organism evidence="1 2">
    <name type="scientific">Xenorhabdus doucetiae</name>
    <dbReference type="NCBI Taxonomy" id="351671"/>
    <lineage>
        <taxon>Bacteria</taxon>
        <taxon>Pseudomonadati</taxon>
        <taxon>Pseudomonadota</taxon>
        <taxon>Gammaproteobacteria</taxon>
        <taxon>Enterobacterales</taxon>
        <taxon>Morganellaceae</taxon>
        <taxon>Xenorhabdus</taxon>
    </lineage>
</organism>
<evidence type="ECO:0000313" key="2">
    <source>
        <dbReference type="Proteomes" id="UP000324170"/>
    </source>
</evidence>
<dbReference type="RefSeq" id="WP_231854490.1">
    <property type="nucleotide sequence ID" value="NZ_CAWMED010000001.1"/>
</dbReference>